<dbReference type="AlphaFoldDB" id="A0A4R0RRC8"/>
<dbReference type="Pfam" id="PF21310">
    <property type="entry name" value="OCRL-like_ASH"/>
    <property type="match status" value="1"/>
</dbReference>
<keyword evidence="4" id="KW-1185">Reference proteome</keyword>
<sequence length="1052" mass="115709">MTERFQDAIHDFLRSSDEFKLALEVRALPDEQPEDAEDPQPSVWDTPEKTRYLAVVTHLDSTTGEEQGCVFIFRLKSKRIPSTPDVYLLEHVFPIVGRFSITMAQPRRNTLNLSGPTDLSLNQPRTEFTLTITPGHEFNNDTPLELLTRDTVKLREVLAECKRLRALSGEFAVGTLQLVRMTHLLNALSADSFLGPSRPSAAHNPDVLPPYTWIIPYTYSGEPPILSPVPSDLRNQHKSVDELLSYATAGQPGDDVYDISLIREEWIKQKLHEQHSSAKYHMPLKLRLGTFNVNGKMPSQDLSPWVRGRAAQNPTVLPPLKNVSPLSIGVGDSSKSSGDYLGGASSVGTDTVSLASDTTAYSASVPSSIASSSNSATSAATSTASDQTARTAIDPAQGPPPPANADQDSNEKENKVAEAAKTALYLSQDDPDMLVLAFQEVDLSTEALLYSTKTTREEAWCAAALAGLGEKAVEYEKLASKQLVGMLLVLFVKKSLRSCFGDVKATSVGAGILGLMGNKGGTAVRILFTPPVTELENAGIHVPQPVSMTFVNAHLAAFDEGYDRRNSDFQLLCKRLQFDSGIPVQDGSPVEEDGYAQATVPLSIYQSDVLFWLKWTTDSVLVCLFNLQGDLNYRINLADADVRSLLGEASPEHGLSQLLKFDQLGLAIRTQNAFVNFLEPTILHLPRKPAWTDRILRMRSPTVQIENVAYTSHSELTMSDHKPVSADFHVNVPILDTEKLDTFIRGLWREATNFEHSDELPKLQVSPLTVDFGSIYHKRTTTRTLELKNVGKIPCTYRFVPVSTEAPTHPEWLRVDPHSVRRCLSSYLPTACSHHAELSGSAFARGNGLRDTDNQPGRRRCQDHFVSITAQYQRTCFATSLDRLVHLSGPVRSSEKLELLPDEKILNAPREVMRLVNWLMSNGSPNLVAEIRECLDTGAEFPSHSEEDGGAMAMAFATCLFEFMDSLPESVIPPDLHVRCAHCTSREQAFELLDELPSASVNVWISVTAFLHFISQQALSSVSNSPTSDSGQLGAFAHFASRKGADRGFGVI</sequence>
<proteinExistence type="predicted"/>
<name>A0A4R0RRC8_9APHY</name>
<dbReference type="Gene3D" id="3.60.10.10">
    <property type="entry name" value="Endonuclease/exonuclease/phosphatase"/>
    <property type="match status" value="1"/>
</dbReference>
<dbReference type="InterPro" id="IPR048869">
    <property type="entry name" value="OCRL-1_2_ASH"/>
</dbReference>
<dbReference type="SUPFAM" id="SSF48350">
    <property type="entry name" value="GTPase activation domain, GAP"/>
    <property type="match status" value="1"/>
</dbReference>
<organism evidence="3 4">
    <name type="scientific">Steccherinum ochraceum</name>
    <dbReference type="NCBI Taxonomy" id="92696"/>
    <lineage>
        <taxon>Eukaryota</taxon>
        <taxon>Fungi</taxon>
        <taxon>Dikarya</taxon>
        <taxon>Basidiomycota</taxon>
        <taxon>Agaricomycotina</taxon>
        <taxon>Agaricomycetes</taxon>
        <taxon>Polyporales</taxon>
        <taxon>Steccherinaceae</taxon>
        <taxon>Steccherinum</taxon>
    </lineage>
</organism>
<dbReference type="InterPro" id="IPR013783">
    <property type="entry name" value="Ig-like_fold"/>
</dbReference>
<dbReference type="EMBL" id="RWJN01000204">
    <property type="protein sequence ID" value="TCD64994.1"/>
    <property type="molecule type" value="Genomic_DNA"/>
</dbReference>
<evidence type="ECO:0000256" key="1">
    <source>
        <dbReference type="SAM" id="MobiDB-lite"/>
    </source>
</evidence>
<evidence type="ECO:0000313" key="4">
    <source>
        <dbReference type="Proteomes" id="UP000292702"/>
    </source>
</evidence>
<dbReference type="GO" id="GO:0004439">
    <property type="term" value="F:phosphatidylinositol-4,5-bisphosphate 5-phosphatase activity"/>
    <property type="evidence" value="ECO:0007669"/>
    <property type="project" value="TreeGrafter"/>
</dbReference>
<dbReference type="Gene3D" id="2.60.40.10">
    <property type="entry name" value="Immunoglobulins"/>
    <property type="match status" value="1"/>
</dbReference>
<dbReference type="GO" id="GO:0046856">
    <property type="term" value="P:phosphatidylinositol dephosphorylation"/>
    <property type="evidence" value="ECO:0007669"/>
    <property type="project" value="InterPro"/>
</dbReference>
<accession>A0A4R0RRC8</accession>
<feature type="domain" description="Inositol polyphosphate-related phosphatase" evidence="2">
    <location>
        <begin position="403"/>
        <end position="736"/>
    </location>
</feature>
<dbReference type="InterPro" id="IPR046985">
    <property type="entry name" value="IP5"/>
</dbReference>
<dbReference type="PANTHER" id="PTHR11200:SF300">
    <property type="entry name" value="TYPE II INOSITOL 1,4,5-TRISPHOSPHATE 5-PHOSPHATASE"/>
    <property type="match status" value="1"/>
</dbReference>
<dbReference type="Pfam" id="PF22669">
    <property type="entry name" value="Exo_endo_phos2"/>
    <property type="match status" value="1"/>
</dbReference>
<dbReference type="Gene3D" id="1.10.555.10">
    <property type="entry name" value="Rho GTPase activation protein"/>
    <property type="match status" value="1"/>
</dbReference>
<gene>
    <name evidence="3" type="ORF">EIP91_003361</name>
</gene>
<dbReference type="PANTHER" id="PTHR11200">
    <property type="entry name" value="INOSITOL 5-PHOSPHATASE"/>
    <property type="match status" value="1"/>
</dbReference>
<dbReference type="InterPro" id="IPR000300">
    <property type="entry name" value="IPPc"/>
</dbReference>
<dbReference type="OrthoDB" id="7862313at2759"/>
<dbReference type="SMART" id="SM00128">
    <property type="entry name" value="IPPc"/>
    <property type="match status" value="1"/>
</dbReference>
<evidence type="ECO:0000313" key="3">
    <source>
        <dbReference type="EMBL" id="TCD64994.1"/>
    </source>
</evidence>
<dbReference type="InterPro" id="IPR008936">
    <property type="entry name" value="Rho_GTPase_activation_prot"/>
</dbReference>
<reference evidence="3 4" key="1">
    <citation type="submission" date="2018-11" db="EMBL/GenBank/DDBJ databases">
        <title>Genome assembly of Steccherinum ochraceum LE-BIN_3174, the white-rot fungus of the Steccherinaceae family (The Residual Polyporoid clade, Polyporales, Basidiomycota).</title>
        <authorList>
            <person name="Fedorova T.V."/>
            <person name="Glazunova O.A."/>
            <person name="Landesman E.O."/>
            <person name="Moiseenko K.V."/>
            <person name="Psurtseva N.V."/>
            <person name="Savinova O.S."/>
            <person name="Shakhova N.V."/>
            <person name="Tyazhelova T.V."/>
            <person name="Vasina D.V."/>
        </authorList>
    </citation>
    <scope>NUCLEOTIDE SEQUENCE [LARGE SCALE GENOMIC DNA]</scope>
    <source>
        <strain evidence="3 4">LE-BIN_3174</strain>
    </source>
</reference>
<dbReference type="STRING" id="92696.A0A4R0RRC8"/>
<feature type="region of interest" description="Disordered" evidence="1">
    <location>
        <begin position="366"/>
        <end position="416"/>
    </location>
</feature>
<protein>
    <recommendedName>
        <fullName evidence="2">Inositol polyphosphate-related phosphatase domain-containing protein</fullName>
    </recommendedName>
</protein>
<comment type="caution">
    <text evidence="3">The sequence shown here is derived from an EMBL/GenBank/DDBJ whole genome shotgun (WGS) entry which is preliminary data.</text>
</comment>
<dbReference type="InterPro" id="IPR036691">
    <property type="entry name" value="Endo/exonu/phosph_ase_sf"/>
</dbReference>
<feature type="compositionally biased region" description="Low complexity" evidence="1">
    <location>
        <begin position="366"/>
        <end position="392"/>
    </location>
</feature>
<dbReference type="Proteomes" id="UP000292702">
    <property type="component" value="Unassembled WGS sequence"/>
</dbReference>
<dbReference type="SUPFAM" id="SSF56219">
    <property type="entry name" value="DNase I-like"/>
    <property type="match status" value="1"/>
</dbReference>
<evidence type="ECO:0000259" key="2">
    <source>
        <dbReference type="SMART" id="SM00128"/>
    </source>
</evidence>